<keyword evidence="1" id="KW-0472">Membrane</keyword>
<keyword evidence="1" id="KW-0812">Transmembrane</keyword>
<feature type="transmembrane region" description="Helical" evidence="1">
    <location>
        <begin position="6"/>
        <end position="24"/>
    </location>
</feature>
<keyword evidence="3" id="KW-1185">Reference proteome</keyword>
<proteinExistence type="predicted"/>
<gene>
    <name evidence="2" type="ORF">J120_03815</name>
</gene>
<evidence type="ECO:0000256" key="1">
    <source>
        <dbReference type="SAM" id="Phobius"/>
    </source>
</evidence>
<evidence type="ECO:0000313" key="2">
    <source>
        <dbReference type="EMBL" id="KIX85047.1"/>
    </source>
</evidence>
<evidence type="ECO:0000313" key="3">
    <source>
        <dbReference type="Proteomes" id="UP000032214"/>
    </source>
</evidence>
<dbReference type="AlphaFoldDB" id="A0A0D2K439"/>
<organism evidence="2 3">
    <name type="scientific">candidate division TM6 bacterium JCVI TM6SC1</name>
    <dbReference type="NCBI Taxonomy" id="1306947"/>
    <lineage>
        <taxon>Bacteria</taxon>
        <taxon>Candidatus Babelota</taxon>
        <taxon>Vermiphilus</taxon>
    </lineage>
</organism>
<accession>A0A0D2K439</accession>
<dbReference type="Proteomes" id="UP000032214">
    <property type="component" value="Unassembled WGS sequence"/>
</dbReference>
<name>A0A0D2K439_9BACT</name>
<keyword evidence="1" id="KW-1133">Transmembrane helix</keyword>
<protein>
    <submittedName>
        <fullName evidence="2">Uncharacterized protein</fullName>
    </submittedName>
</protein>
<dbReference type="EMBL" id="ARQD01000003">
    <property type="protein sequence ID" value="KIX85047.1"/>
    <property type="molecule type" value="Genomic_DNA"/>
</dbReference>
<sequence>MKYLLYFFLMAINMFIGYSGLYSIQSINQYVDALKDVEFLMSPALATQIYELDIKKLRFNAQNLRVNAHAMEIADIYNAQTPAQLRDAAQRFDRLANALERMKLPTKPFKYSFSYLPEYVDIKMQELQLLVRQLDEISTQKHDNKKLVEILASLKVYILDMIHSIESVSDKKSLPSCVKQYIKDDNIESEDNVPTSSAETTTDIRLTLENIIQDIIRASSVENKD</sequence>
<comment type="caution">
    <text evidence="2">The sequence shown here is derived from an EMBL/GenBank/DDBJ whole genome shotgun (WGS) entry which is preliminary data.</text>
</comment>
<reference evidence="2 3" key="1">
    <citation type="journal article" date="2013" name="Proc. Natl. Acad. Sci. U.S.A.">
        <title>Candidate phylum TM6 genome recovered from a hospital sink biofilm provides genomic insights into this uncultivated phylum.</title>
        <authorList>
            <person name="McLean J.S."/>
            <person name="Lombardo M.J."/>
            <person name="Badger J.H."/>
            <person name="Edlund A."/>
            <person name="Novotny M."/>
            <person name="Yee-Greenbaum J."/>
            <person name="Vyahhi N."/>
            <person name="Hall A.P."/>
            <person name="Yang Y."/>
            <person name="Dupont C.L."/>
            <person name="Ziegler M.G."/>
            <person name="Chitsaz H."/>
            <person name="Allen A.E."/>
            <person name="Yooseph S."/>
            <person name="Tesler G."/>
            <person name="Pevzner P.A."/>
            <person name="Friedman R.M."/>
            <person name="Nealson K.H."/>
            <person name="Venter J.C."/>
            <person name="Lasken R.S."/>
        </authorList>
    </citation>
    <scope>NUCLEOTIDE SEQUENCE [LARGE SCALE GENOMIC DNA]</scope>
    <source>
        <strain evidence="2 3">TM6SC1</strain>
    </source>
</reference>